<comment type="caution">
    <text evidence="2">The sequence shown here is derived from an EMBL/GenBank/DDBJ whole genome shotgun (WGS) entry which is preliminary data.</text>
</comment>
<dbReference type="AlphaFoldDB" id="A0A2N0U469"/>
<protein>
    <submittedName>
        <fullName evidence="2">Uncharacterized protein</fullName>
    </submittedName>
</protein>
<name>A0A2N0U469_9FLAO</name>
<sequence length="244" mass="28312">MSHSIFDYNRAWFNHAFDNPDKVKPVHHAIYYFALEHNNRLGWKDKFGFPSSLAMEGAGIKSYNTYIKAFREILQWKFFILYKKSENQYQANIIGLSKFDRSLNESLDKSLMNHSTEHCSSTEQITDSIIIQQTDKQKDQKTTRGFSPPSVDEVYNYMSEKGLKDQQADKESEKFINHYESKGWKVGKSKMKKWEAAASGWLTRMQNFNNSPQKSQQNGNTSRINRQTPAVVGENLDSSGYDFN</sequence>
<gene>
    <name evidence="2" type="ORF">APR41_02130</name>
</gene>
<feature type="region of interest" description="Disordered" evidence="1">
    <location>
        <begin position="206"/>
        <end position="244"/>
    </location>
</feature>
<evidence type="ECO:0000313" key="2">
    <source>
        <dbReference type="EMBL" id="PKD21799.1"/>
    </source>
</evidence>
<reference evidence="2 3" key="1">
    <citation type="submission" date="2015-10" db="EMBL/GenBank/DDBJ databases">
        <title>Draft genome sequence of Salegentibacter salinarum KCTC 12975.</title>
        <authorList>
            <person name="Lin W."/>
            <person name="Zheng Q."/>
        </authorList>
    </citation>
    <scope>NUCLEOTIDE SEQUENCE [LARGE SCALE GENOMIC DNA]</scope>
    <source>
        <strain evidence="2 3">KCTC 12975</strain>
    </source>
</reference>
<evidence type="ECO:0000256" key="1">
    <source>
        <dbReference type="SAM" id="MobiDB-lite"/>
    </source>
</evidence>
<keyword evidence="3" id="KW-1185">Reference proteome</keyword>
<proteinExistence type="predicted"/>
<dbReference type="Proteomes" id="UP000232673">
    <property type="component" value="Unassembled WGS sequence"/>
</dbReference>
<dbReference type="RefSeq" id="WP_079711298.1">
    <property type="nucleotide sequence ID" value="NZ_FUZC01000001.1"/>
</dbReference>
<dbReference type="EMBL" id="LKTS01000001">
    <property type="protein sequence ID" value="PKD21799.1"/>
    <property type="molecule type" value="Genomic_DNA"/>
</dbReference>
<accession>A0A2N0U469</accession>
<evidence type="ECO:0000313" key="3">
    <source>
        <dbReference type="Proteomes" id="UP000232673"/>
    </source>
</evidence>
<dbReference type="OrthoDB" id="1275311at2"/>
<dbReference type="STRING" id="447422.SAMN05660903_00133"/>
<feature type="compositionally biased region" description="Polar residues" evidence="1">
    <location>
        <begin position="206"/>
        <end position="228"/>
    </location>
</feature>
<organism evidence="2 3">
    <name type="scientific">Salegentibacter salinarum</name>
    <dbReference type="NCBI Taxonomy" id="447422"/>
    <lineage>
        <taxon>Bacteria</taxon>
        <taxon>Pseudomonadati</taxon>
        <taxon>Bacteroidota</taxon>
        <taxon>Flavobacteriia</taxon>
        <taxon>Flavobacteriales</taxon>
        <taxon>Flavobacteriaceae</taxon>
        <taxon>Salegentibacter</taxon>
    </lineage>
</organism>